<protein>
    <submittedName>
        <fullName evidence="3">Sperm protein</fullName>
    </submittedName>
</protein>
<feature type="compositionally biased region" description="Basic and acidic residues" evidence="1">
    <location>
        <begin position="52"/>
        <end position="80"/>
    </location>
</feature>
<name>A0A0G3EXS2_LITOB</name>
<evidence type="ECO:0000313" key="3">
    <source>
        <dbReference type="EMBL" id="AKJ70929.1"/>
    </source>
</evidence>
<sequence length="281" mass="29793">MAVLRTSLLTLLVLAVLLVVAFSHHTSKHKGKGKAATTKPKVHKHGPNHKGGKQEKGGKTSTDDDPVFYHKDDDSDKNASRGDILQQGTLEEIRQFYKNATAAPAKVSADRGVAAAERPYGDPGEDLAVAEAEHGGAGADYAVAEAEHGGTGDDHAVAEAEHGGANAEHAVAEAEHGGTGDHMSRHQSLRHSDRTTDYAVAEAEHGGPDAEHAVAEAEHGGPDAEHAVAEAEQGGTGDHMSRHQALHHSPGTTAFSERYRRETGDEMSPAQTHRVHREYNE</sequence>
<evidence type="ECO:0000256" key="1">
    <source>
        <dbReference type="SAM" id="MobiDB-lite"/>
    </source>
</evidence>
<accession>A0A0G3EXS2</accession>
<dbReference type="AlphaFoldDB" id="A0A0G3EXS2"/>
<reference evidence="3" key="1">
    <citation type="journal article" date="2015" name="J. Molluscan Stud.">
        <title>LOSP: a newly identified sperm protein from Littorina obtusata.</title>
        <authorList>
            <person name="Lobov A.A."/>
            <person name="Maltseva A.L."/>
            <person name="Mikhailova N.A."/>
            <person name="Granovitch A.I."/>
        </authorList>
    </citation>
    <scope>NUCLEOTIDE SEQUENCE</scope>
    <source>
        <tissue evidence="3">Semen</tissue>
    </source>
</reference>
<proteinExistence type="evidence at transcript level"/>
<organism evidence="3">
    <name type="scientific">Littorina obtusata</name>
    <name type="common">Flat periwinkle</name>
    <dbReference type="NCBI Taxonomy" id="31218"/>
    <lineage>
        <taxon>Eukaryota</taxon>
        <taxon>Metazoa</taxon>
        <taxon>Spiralia</taxon>
        <taxon>Lophotrochozoa</taxon>
        <taxon>Mollusca</taxon>
        <taxon>Gastropoda</taxon>
        <taxon>Caenogastropoda</taxon>
        <taxon>Littorinimorpha</taxon>
        <taxon>Littorinoidea</taxon>
        <taxon>Littorinidae</taxon>
        <taxon>Littorina</taxon>
    </lineage>
</organism>
<evidence type="ECO:0000256" key="2">
    <source>
        <dbReference type="SAM" id="SignalP"/>
    </source>
</evidence>
<dbReference type="EMBL" id="KP689104">
    <property type="protein sequence ID" value="AKJ70929.1"/>
    <property type="molecule type" value="mRNA"/>
</dbReference>
<feature type="signal peptide" evidence="2">
    <location>
        <begin position="1"/>
        <end position="23"/>
    </location>
</feature>
<feature type="region of interest" description="Disordered" evidence="1">
    <location>
        <begin position="28"/>
        <end position="85"/>
    </location>
</feature>
<feature type="region of interest" description="Disordered" evidence="1">
    <location>
        <begin position="214"/>
        <end position="281"/>
    </location>
</feature>
<feature type="compositionally biased region" description="Basic residues" evidence="1">
    <location>
        <begin position="40"/>
        <end position="51"/>
    </location>
</feature>
<feature type="compositionally biased region" description="Basic and acidic residues" evidence="1">
    <location>
        <begin position="214"/>
        <end position="229"/>
    </location>
</feature>
<keyword evidence="2" id="KW-0732">Signal</keyword>
<feature type="chain" id="PRO_5005184105" evidence="2">
    <location>
        <begin position="24"/>
        <end position="281"/>
    </location>
</feature>